<dbReference type="Proteomes" id="UP000054870">
    <property type="component" value="Unassembled WGS sequence"/>
</dbReference>
<evidence type="ECO:0000259" key="3">
    <source>
        <dbReference type="Pfam" id="PF06744"/>
    </source>
</evidence>
<dbReference type="PANTHER" id="PTHR36153:SF1">
    <property type="entry name" value="TYPE VI SECRETION SYSTEM COMPONENT TSSM1"/>
    <property type="match status" value="1"/>
</dbReference>
<dbReference type="Pfam" id="PF06744">
    <property type="entry name" value="IcmF_C"/>
    <property type="match status" value="1"/>
</dbReference>
<protein>
    <submittedName>
        <fullName evidence="6">ImcF domain-containing protein</fullName>
    </submittedName>
</protein>
<gene>
    <name evidence="6" type="ORF">AWB75_04059</name>
</gene>
<evidence type="ECO:0000259" key="5">
    <source>
        <dbReference type="Pfam" id="PF21070"/>
    </source>
</evidence>
<proteinExistence type="predicted"/>
<evidence type="ECO:0000313" key="6">
    <source>
        <dbReference type="EMBL" id="SAK73759.1"/>
    </source>
</evidence>
<feature type="transmembrane region" description="Helical" evidence="2">
    <location>
        <begin position="39"/>
        <end position="58"/>
    </location>
</feature>
<feature type="domain" description="Type VI secretion system component TssM1 helical" evidence="5">
    <location>
        <begin position="882"/>
        <end position="990"/>
    </location>
</feature>
<evidence type="ECO:0000256" key="2">
    <source>
        <dbReference type="SAM" id="Phobius"/>
    </source>
</evidence>
<comment type="caution">
    <text evidence="6">The sequence shown here is derived from an EMBL/GenBank/DDBJ whole genome shotgun (WGS) entry which is preliminary data.</text>
</comment>
<keyword evidence="2" id="KW-1133">Transmembrane helix</keyword>
<accession>A0A158BUH2</accession>
<evidence type="ECO:0000259" key="4">
    <source>
        <dbReference type="Pfam" id="PF06761"/>
    </source>
</evidence>
<evidence type="ECO:0000313" key="7">
    <source>
        <dbReference type="Proteomes" id="UP000054870"/>
    </source>
</evidence>
<dbReference type="PANTHER" id="PTHR36153">
    <property type="entry name" value="INNER MEMBRANE PROTEIN-RELATED"/>
    <property type="match status" value="1"/>
</dbReference>
<dbReference type="AlphaFoldDB" id="A0A158BUH2"/>
<keyword evidence="2" id="KW-0472">Membrane</keyword>
<keyword evidence="2" id="KW-0812">Transmembrane</keyword>
<feature type="region of interest" description="Disordered" evidence="1">
    <location>
        <begin position="1161"/>
        <end position="1196"/>
    </location>
</feature>
<feature type="transmembrane region" description="Helical" evidence="2">
    <location>
        <begin position="9"/>
        <end position="27"/>
    </location>
</feature>
<sequence length="1196" mass="130890">MKLRVWGRILVGVALLAGVVGILYFTIDAQNLRAWFVQHRLIVLGALLVVASGFFALLQRRKQVRLAMQDESKKQELEPPGLKNDPAKAQKARAERAVVQAKALRFQLKQYRWFRWAYDRPWLLISGDDTSVKRLFPELAQQYWLITDHAVLLWGEAASEGVDQAWLREIYRMRRTRPIDALILAFDGEAALPAQSRGATGWGTTLAHIASMLHWSAPVYLLDLAGEPEARGKPPVIGSEFTHAADQPAIETALLSLRDRLADLGVKRIGDDRRNRFASELSKRLEARASELARWVAELSMWQRRPFPVMGAFFAPWPDGEAQRSKHDQSVDSPLGRYLAQATKHTSGRRTGFHPVTVFSTIALCVIAVWGAGMTVSGVDNAHQILLTNQALGSLDHAPNAAARLRALSALQQRIGFYEYRTQHHAPLYSRFGLNHDREVLNALWTPYAKASRALLSAPVQQEIEARLVDLGQMPTTELDQQATQIAQNGQSALKTYLMMTEPPHADAAFMAPQMAQYWNTPANLTAGEKIDLSQHLLGFWADHLQAHPDWRIQPREELIATARSTLLAVIGVKNSEDTLYQNVLASVGHKYPDQTLATLTAGTDTRGLFRTTASVPGVYTRQAWEGSIETAIDEAAKHNGVAGDWVLGNVNNNAQPGAGTSAQTPEGLRASLRARYFAGYAEHWQSFMNSMRCDGAPTLPAAISQLKLIADARQSPLIALMKSLEYQGGAGAQHDSLSDTLVGKAQSVFGKKDDTPQAAKPDPAGPLGASFGPVLRLVSQSGANVSAAVAAATRSDLSLERFTERITTLRLKLQHISDSPDSDEQARQIAQSLFLGKGSELADTLSYAQLIAASLGEQWAGMGTELFVRPVSQATQTVLQPAQASLNEAWQASIVANWNRSFAGRYPFADTSNDASLPELARFLRPQGGLIDSFLATQLAGVLQLQGDQWVPVAGGTGSGSVSQAVDPAFLKAINTLQRIAAHLFVQGEPLYRFELKPVPQPGITDTLLTIDAQKLHYFNQIETWSGMAWPTNDPQSAGTRLEWQTETAGTNKRFEFPGRWALVRMLERAHVEPIDTATYQLTWQAKAQFEDTRAAAQKGTDADQDALTAHGPSAAASADITHPLSYMMRTDVGRGPLELLDLKGFTMPSRIFMKRDPAPGAKAARVDGPPPLPKAAIEAAKRAETPLPNTRGAL</sequence>
<dbReference type="EMBL" id="FCOF02000019">
    <property type="protein sequence ID" value="SAK73759.1"/>
    <property type="molecule type" value="Genomic_DNA"/>
</dbReference>
<dbReference type="Pfam" id="PF06761">
    <property type="entry name" value="IcmF-related"/>
    <property type="match status" value="1"/>
</dbReference>
<reference evidence="6" key="1">
    <citation type="submission" date="2016-01" db="EMBL/GenBank/DDBJ databases">
        <authorList>
            <person name="Peeters C."/>
        </authorList>
    </citation>
    <scope>NUCLEOTIDE SEQUENCE [LARGE SCALE GENOMIC DNA]</scope>
    <source>
        <strain evidence="6">LMG 29318</strain>
    </source>
</reference>
<name>A0A158BUH2_9BURK</name>
<dbReference type="InterPro" id="IPR010623">
    <property type="entry name" value="IcmF_C"/>
</dbReference>
<dbReference type="Pfam" id="PF21070">
    <property type="entry name" value="IcmF_helical"/>
    <property type="match status" value="1"/>
</dbReference>
<feature type="transmembrane region" description="Helical" evidence="2">
    <location>
        <begin position="353"/>
        <end position="373"/>
    </location>
</feature>
<keyword evidence="7" id="KW-1185">Reference proteome</keyword>
<organism evidence="6 7">
    <name type="scientific">Caballeronia catudaia</name>
    <dbReference type="NCBI Taxonomy" id="1777136"/>
    <lineage>
        <taxon>Bacteria</taxon>
        <taxon>Pseudomonadati</taxon>
        <taxon>Pseudomonadota</taxon>
        <taxon>Betaproteobacteria</taxon>
        <taxon>Burkholderiales</taxon>
        <taxon>Burkholderiaceae</taxon>
        <taxon>Caballeronia</taxon>
    </lineage>
</organism>
<feature type="domain" description="IcmF-related" evidence="4">
    <location>
        <begin position="405"/>
        <end position="728"/>
    </location>
</feature>
<feature type="domain" description="Type VI secretion system IcmF C-terminal" evidence="3">
    <location>
        <begin position="995"/>
        <end position="1088"/>
    </location>
</feature>
<dbReference type="InterPro" id="IPR053156">
    <property type="entry name" value="T6SS_TssM-like"/>
</dbReference>
<evidence type="ECO:0000256" key="1">
    <source>
        <dbReference type="SAM" id="MobiDB-lite"/>
    </source>
</evidence>
<dbReference type="InterPro" id="IPR048677">
    <property type="entry name" value="TssM1_hel"/>
</dbReference>
<dbReference type="InterPro" id="IPR009612">
    <property type="entry name" value="IcmF-rel"/>
</dbReference>